<gene>
    <name evidence="2" type="ORF">LCGC14_1036130</name>
</gene>
<organism evidence="2">
    <name type="scientific">marine sediment metagenome</name>
    <dbReference type="NCBI Taxonomy" id="412755"/>
    <lineage>
        <taxon>unclassified sequences</taxon>
        <taxon>metagenomes</taxon>
        <taxon>ecological metagenomes</taxon>
    </lineage>
</organism>
<sequence length="124" mass="14474">MIQIMLIVGAAIITIIGGVLGILANKKKKVNIRHNNNMCGFNYFIYWNMSYNNNRGIKMSESKLEIKMVAISKEEVHTLIYPIIKKILKKHKRIIIKQFLKDLKSSFSKDFIYDKWVSILIDEI</sequence>
<dbReference type="EMBL" id="LAZR01004240">
    <property type="protein sequence ID" value="KKN10491.1"/>
    <property type="molecule type" value="Genomic_DNA"/>
</dbReference>
<keyword evidence="1" id="KW-0812">Transmembrane</keyword>
<accession>A0A0F9QBC6</accession>
<keyword evidence="1" id="KW-1133">Transmembrane helix</keyword>
<reference evidence="2" key="1">
    <citation type="journal article" date="2015" name="Nature">
        <title>Complex archaea that bridge the gap between prokaryotes and eukaryotes.</title>
        <authorList>
            <person name="Spang A."/>
            <person name="Saw J.H."/>
            <person name="Jorgensen S.L."/>
            <person name="Zaremba-Niedzwiedzka K."/>
            <person name="Martijn J."/>
            <person name="Lind A.E."/>
            <person name="van Eijk R."/>
            <person name="Schleper C."/>
            <person name="Guy L."/>
            <person name="Ettema T.J."/>
        </authorList>
    </citation>
    <scope>NUCLEOTIDE SEQUENCE</scope>
</reference>
<evidence type="ECO:0000313" key="2">
    <source>
        <dbReference type="EMBL" id="KKN10491.1"/>
    </source>
</evidence>
<comment type="caution">
    <text evidence="2">The sequence shown here is derived from an EMBL/GenBank/DDBJ whole genome shotgun (WGS) entry which is preliminary data.</text>
</comment>
<evidence type="ECO:0000256" key="1">
    <source>
        <dbReference type="SAM" id="Phobius"/>
    </source>
</evidence>
<protein>
    <submittedName>
        <fullName evidence="2">Uncharacterized protein</fullName>
    </submittedName>
</protein>
<feature type="transmembrane region" description="Helical" evidence="1">
    <location>
        <begin position="6"/>
        <end position="24"/>
    </location>
</feature>
<name>A0A0F9QBC6_9ZZZZ</name>
<dbReference type="AlphaFoldDB" id="A0A0F9QBC6"/>
<proteinExistence type="predicted"/>
<keyword evidence="1" id="KW-0472">Membrane</keyword>